<dbReference type="GO" id="GO:0006888">
    <property type="term" value="P:endoplasmic reticulum to Golgi vesicle-mediated transport"/>
    <property type="evidence" value="ECO:0007669"/>
    <property type="project" value="TreeGrafter"/>
</dbReference>
<gene>
    <name evidence="1" type="ORF">OSB_32670</name>
</gene>
<dbReference type="SUPFAM" id="SSF53335">
    <property type="entry name" value="S-adenosyl-L-methionine-dependent methyltransferases"/>
    <property type="match status" value="1"/>
</dbReference>
<dbReference type="GO" id="GO:0005886">
    <property type="term" value="C:plasma membrane"/>
    <property type="evidence" value="ECO:0007669"/>
    <property type="project" value="TreeGrafter"/>
</dbReference>
<evidence type="ECO:0000313" key="1">
    <source>
        <dbReference type="EMBL" id="AKS47780.1"/>
    </source>
</evidence>
<protein>
    <submittedName>
        <fullName evidence="1">Uncharacterized protein</fullName>
    </submittedName>
</protein>
<dbReference type="EMBL" id="CP012160">
    <property type="protein sequence ID" value="AKS47780.1"/>
    <property type="molecule type" value="Genomic_DNA"/>
</dbReference>
<keyword evidence="2" id="KW-1185">Reference proteome</keyword>
<dbReference type="AlphaFoldDB" id="A0A0K0YA23"/>
<dbReference type="InterPro" id="IPR006342">
    <property type="entry name" value="FkbM_mtfrase"/>
</dbReference>
<dbReference type="Gene3D" id="3.40.50.150">
    <property type="entry name" value="Vaccinia Virus protein VP39"/>
    <property type="match status" value="1"/>
</dbReference>
<evidence type="ECO:0000313" key="2">
    <source>
        <dbReference type="Proteomes" id="UP000067444"/>
    </source>
</evidence>
<dbReference type="PANTHER" id="PTHR34009:SF2">
    <property type="entry name" value="PROTEIN STAR"/>
    <property type="match status" value="1"/>
</dbReference>
<dbReference type="PANTHER" id="PTHR34009">
    <property type="entry name" value="PROTEIN STAR"/>
    <property type="match status" value="1"/>
</dbReference>
<dbReference type="STRING" id="1458307.OSB_32670"/>
<dbReference type="GO" id="GO:0016197">
    <property type="term" value="P:endosomal transport"/>
    <property type="evidence" value="ECO:0007669"/>
    <property type="project" value="TreeGrafter"/>
</dbReference>
<sequence>MTENVAEARRLLRKEATKLQKALDKNRSRERGPLVRRFHEVRQMLSPLYSYTSQAGQDFVVDQLMKHKREGTFIDVGGYDGVTGSNTFFLETNRGWTGALVEPVKAQLVKAAALRTCPCIEAAIAPTEGEADFIEISEGFTQMSGLADTYDKKLLQTVRNDKRHRENVTKVKTKTLSSILEYAKIPDPDFISLDIEGGEIACLKAFPFKDHNVKAWAIENNPGTSEIKQLMDENGYNLVEFCGPDEVYFKRSS</sequence>
<dbReference type="Proteomes" id="UP000067444">
    <property type="component" value="Chromosome"/>
</dbReference>
<dbReference type="InterPro" id="IPR029063">
    <property type="entry name" value="SAM-dependent_MTases_sf"/>
</dbReference>
<proteinExistence type="predicted"/>
<name>A0A0K0YA23_9RHOB</name>
<dbReference type="RefSeq" id="WP_049835932.1">
    <property type="nucleotide sequence ID" value="NZ_CP012160.1"/>
</dbReference>
<dbReference type="InterPro" id="IPR053202">
    <property type="entry name" value="EGF_Rcpt_Signaling_Reg"/>
</dbReference>
<reference evidence="1 2" key="1">
    <citation type="journal article" date="2015" name="Genome Announc.">
        <title>Closed Genome Sequence of Octadecabacter temperatus SB1, the First Mesophilic Species of the Genus Octadecabacter.</title>
        <authorList>
            <person name="Voget S."/>
            <person name="Billerbeck S."/>
            <person name="Simon M."/>
            <person name="Daniel R."/>
        </authorList>
    </citation>
    <scope>NUCLEOTIDE SEQUENCE [LARGE SCALE GENOMIC DNA]</scope>
    <source>
        <strain evidence="1 2">SB1</strain>
    </source>
</reference>
<dbReference type="NCBIfam" id="TIGR01444">
    <property type="entry name" value="fkbM_fam"/>
    <property type="match status" value="1"/>
</dbReference>
<dbReference type="Pfam" id="PF05050">
    <property type="entry name" value="Methyltransf_21"/>
    <property type="match status" value="1"/>
</dbReference>
<dbReference type="OrthoDB" id="938855at2"/>
<organism evidence="1 2">
    <name type="scientific">Octadecabacter temperatus</name>
    <dbReference type="NCBI Taxonomy" id="1458307"/>
    <lineage>
        <taxon>Bacteria</taxon>
        <taxon>Pseudomonadati</taxon>
        <taxon>Pseudomonadota</taxon>
        <taxon>Alphaproteobacteria</taxon>
        <taxon>Rhodobacterales</taxon>
        <taxon>Roseobacteraceae</taxon>
        <taxon>Octadecabacter</taxon>
    </lineage>
</organism>
<dbReference type="GO" id="GO:0005737">
    <property type="term" value="C:cytoplasm"/>
    <property type="evidence" value="ECO:0007669"/>
    <property type="project" value="GOC"/>
</dbReference>
<dbReference type="KEGG" id="otm:OSB_32670"/>
<accession>A0A0K0YA23</accession>